<dbReference type="SMART" id="SM00065">
    <property type="entry name" value="GAF"/>
    <property type="match status" value="1"/>
</dbReference>
<reference evidence="2" key="1">
    <citation type="submission" date="2023-05" db="EMBL/GenBank/DDBJ databases">
        <authorList>
            <person name="Stuckert A."/>
        </authorList>
    </citation>
    <scope>NUCLEOTIDE SEQUENCE</scope>
</reference>
<evidence type="ECO:0000259" key="1">
    <source>
        <dbReference type="PROSITE" id="PS51845"/>
    </source>
</evidence>
<dbReference type="Gene3D" id="3.30.450.40">
    <property type="match status" value="1"/>
</dbReference>
<feature type="non-terminal residue" evidence="2">
    <location>
        <position position="1"/>
    </location>
</feature>
<organism evidence="2 3">
    <name type="scientific">Staurois parvus</name>
    <dbReference type="NCBI Taxonomy" id="386267"/>
    <lineage>
        <taxon>Eukaryota</taxon>
        <taxon>Metazoa</taxon>
        <taxon>Chordata</taxon>
        <taxon>Craniata</taxon>
        <taxon>Vertebrata</taxon>
        <taxon>Euteleostomi</taxon>
        <taxon>Amphibia</taxon>
        <taxon>Batrachia</taxon>
        <taxon>Anura</taxon>
        <taxon>Neobatrachia</taxon>
        <taxon>Ranoidea</taxon>
        <taxon>Ranidae</taxon>
        <taxon>Staurois</taxon>
    </lineage>
</organism>
<feature type="non-terminal residue" evidence="2">
    <location>
        <position position="260"/>
    </location>
</feature>
<dbReference type="Pfam" id="PF01590">
    <property type="entry name" value="GAF"/>
    <property type="match status" value="1"/>
</dbReference>
<dbReference type="SUPFAM" id="SSF55781">
    <property type="entry name" value="GAF domain-like"/>
    <property type="match status" value="1"/>
</dbReference>
<keyword evidence="3" id="KW-1185">Reference proteome</keyword>
<dbReference type="InterPro" id="IPR003018">
    <property type="entry name" value="GAF"/>
</dbReference>
<dbReference type="InterPro" id="IPR002073">
    <property type="entry name" value="PDEase_catalytic_dom"/>
</dbReference>
<accession>A0ABN9E588</accession>
<dbReference type="InterPro" id="IPR029016">
    <property type="entry name" value="GAF-like_dom_sf"/>
</dbReference>
<dbReference type="SUPFAM" id="SSF109604">
    <property type="entry name" value="HD-domain/PDEase-like"/>
    <property type="match status" value="1"/>
</dbReference>
<evidence type="ECO:0000313" key="3">
    <source>
        <dbReference type="Proteomes" id="UP001162483"/>
    </source>
</evidence>
<sequence length="260" mass="30281">WPIKLGEVPPYKGPKTPDGREVIFYKIIDYILLGKEEIKVIPTPPEDHWSLVSGLPTYVAENGFICNMMNAPADEYFKFQKEAVDETGWCLKNVLSLPIVNKKEEIMGVATFYNRKDGRPFDEYDEQITEALTQFLGWSVLNTDTYEKMNKLQNRRDIAQEMLMNQMKCSPKELQSILKTKEKLNKNLDDCEESDLVKILKEELPDPGALELYEFRFSDLPVTEHELIKSGIKMFVELKVIEKFKVPVDVLTRWMYTVRK</sequence>
<dbReference type="Proteomes" id="UP001162483">
    <property type="component" value="Unassembled WGS sequence"/>
</dbReference>
<dbReference type="EMBL" id="CATNWA010015041">
    <property type="protein sequence ID" value="CAI9578822.1"/>
    <property type="molecule type" value="Genomic_DNA"/>
</dbReference>
<feature type="domain" description="PDEase" evidence="1">
    <location>
        <begin position="192"/>
        <end position="260"/>
    </location>
</feature>
<dbReference type="Gene3D" id="1.10.1300.10">
    <property type="entry name" value="3'5'-cyclic nucleotide phosphodiesterase, catalytic domain"/>
    <property type="match status" value="1"/>
</dbReference>
<protein>
    <recommendedName>
        <fullName evidence="1">PDEase domain-containing protein</fullName>
    </recommendedName>
</protein>
<name>A0ABN9E588_9NEOB</name>
<gene>
    <name evidence="2" type="ORF">SPARVUS_LOCUS8984957</name>
</gene>
<dbReference type="PROSITE" id="PS51845">
    <property type="entry name" value="PDEASE_I_2"/>
    <property type="match status" value="1"/>
</dbReference>
<comment type="caution">
    <text evidence="2">The sequence shown here is derived from an EMBL/GenBank/DDBJ whole genome shotgun (WGS) entry which is preliminary data.</text>
</comment>
<dbReference type="InterPro" id="IPR036971">
    <property type="entry name" value="PDEase_catalytic_dom_sf"/>
</dbReference>
<proteinExistence type="predicted"/>
<evidence type="ECO:0000313" key="2">
    <source>
        <dbReference type="EMBL" id="CAI9578822.1"/>
    </source>
</evidence>